<dbReference type="GO" id="GO:0009253">
    <property type="term" value="P:peptidoglycan catabolic process"/>
    <property type="evidence" value="ECO:0007669"/>
    <property type="project" value="InterPro"/>
</dbReference>
<evidence type="ECO:0000313" key="1">
    <source>
        <dbReference type="EMBL" id="RAP35901.1"/>
    </source>
</evidence>
<dbReference type="SUPFAM" id="SSF55846">
    <property type="entry name" value="N-acetylmuramoyl-L-alanine amidase-like"/>
    <property type="match status" value="1"/>
</dbReference>
<dbReference type="GO" id="GO:0008745">
    <property type="term" value="F:N-acetylmuramoyl-L-alanine amidase activity"/>
    <property type="evidence" value="ECO:0007669"/>
    <property type="project" value="InterPro"/>
</dbReference>
<dbReference type="EMBL" id="MVJN01000007">
    <property type="protein sequence ID" value="RAP35901.1"/>
    <property type="molecule type" value="Genomic_DNA"/>
</dbReference>
<dbReference type="RefSeq" id="WP_112219835.1">
    <property type="nucleotide sequence ID" value="NZ_MVJN01000007.1"/>
</dbReference>
<reference evidence="1 2" key="1">
    <citation type="submission" date="2017-02" db="EMBL/GenBank/DDBJ databases">
        <title>Legionella quilivanii strain from human: case report and whole genome sequencing analysis.</title>
        <authorList>
            <person name="Lalancette C."/>
            <person name="Leduc J.-M."/>
            <person name="Levesque S."/>
            <person name="Fournier E."/>
            <person name="Saoud J."/>
            <person name="Faucher S.P."/>
            <person name="Bernard K."/>
            <person name="Martineau C."/>
            <person name="Longtin J."/>
        </authorList>
    </citation>
    <scope>NUCLEOTIDE SEQUENCE [LARGE SCALE GENOMIC DNA]</scope>
    <source>
        <strain evidence="1 2">ID143958</strain>
    </source>
</reference>
<dbReference type="AlphaFoldDB" id="A0A364LHR0"/>
<evidence type="ECO:0000313" key="2">
    <source>
        <dbReference type="Proteomes" id="UP000249458"/>
    </source>
</evidence>
<gene>
    <name evidence="1" type="ORF">B1207_09970</name>
</gene>
<protein>
    <submittedName>
        <fullName evidence="1">N-acetylmuramoyl-L-alanine amidase</fullName>
    </submittedName>
</protein>
<organism evidence="1 2">
    <name type="scientific">Legionella quinlivanii</name>
    <dbReference type="NCBI Taxonomy" id="45073"/>
    <lineage>
        <taxon>Bacteria</taxon>
        <taxon>Pseudomonadati</taxon>
        <taxon>Pseudomonadota</taxon>
        <taxon>Gammaproteobacteria</taxon>
        <taxon>Legionellales</taxon>
        <taxon>Legionellaceae</taxon>
        <taxon>Legionella</taxon>
    </lineage>
</organism>
<comment type="caution">
    <text evidence="1">The sequence shown here is derived from an EMBL/GenBank/DDBJ whole genome shotgun (WGS) entry which is preliminary data.</text>
</comment>
<accession>A0A364LHR0</accession>
<name>A0A364LHR0_9GAMM</name>
<proteinExistence type="predicted"/>
<dbReference type="Proteomes" id="UP000249458">
    <property type="component" value="Unassembled WGS sequence"/>
</dbReference>
<sequence length="555" mass="62654">MNGVTRPATRQMDNYGSDVQDAFKKAEDQFFASGKPYRKDEVINLISNTGYFKVDIYEYTPVDIHYVVFFFNKKNYEATGKAEVFECHGTIARSYIEWHRNLPNISNFPIDNDRRMKTDADSVISIQSESALVWDSRTNGVTQRKYASHIPGNENRLVAFTEEYAISNNDILFKNWKAATLQSISSRSVGRPSQILLHETAGMEMDSTAVFNVPAHFCVANVKDNKGTIYQMADIAANVPHGEITNSRAIGIEFVNAPFDIWKQVKDPVTGQARDELPRTRSNFGLKDSVKGIYVESNKIPIRDPVISKNVQFIPLEFSDSTASEFFELKIPEASLINKSALQTHQINGRNILTVNDGMASIKYCKPVKFENLRHLIILLSDNSLIKDALPEDLGIWKSIHAANGKLFYFYQRMFSEATTTSVVAGKTIKKITMNFPINLTNPAIFSHGHIGHHADGFLQGIYLYLRMFESLNAQRSLQAMIYFLTSEKTDAEKNPLELTEVMTVTRTSELVSGSERNIEVKFTPAASPTTIRITNFLEIDLQGMDRKYPVNNSN</sequence>
<dbReference type="InterPro" id="IPR036505">
    <property type="entry name" value="Amidase/PGRP_sf"/>
</dbReference>